<dbReference type="InterPro" id="IPR043128">
    <property type="entry name" value="Rev_trsase/Diguanyl_cyclase"/>
</dbReference>
<dbReference type="SMART" id="SM00304">
    <property type="entry name" value="HAMP"/>
    <property type="match status" value="1"/>
</dbReference>
<dbReference type="NCBIfam" id="TIGR00254">
    <property type="entry name" value="GGDEF"/>
    <property type="match status" value="1"/>
</dbReference>
<dbReference type="InterPro" id="IPR029151">
    <property type="entry name" value="Sensor-like_sf"/>
</dbReference>
<sequence>MKILLSSVQRLSRLSFTSLRTRIAVVFIALLGLTLSASLVVADFGINGHGRRIAERNMASNARIFDELIEQRDHQMRGAAVVLANDFGFRQAFATGDTTTVASSLTSLRDRSGAGAALIVDLNAQIISSAGTPAIDGTLLWPALDSGRKSGMIDLGGKLSLAVAAPINTPDLAGWLLLVQPLDGSEMRQMARLAAIPITAQVLTSDEVTGALATLPLGKVSSRAGRGEEVLYRLSTVPSLQEGLKPRLMLRHSLTKALADYQSLKHILAAIALAGIVLAAWIGTRLATGITRPLRALADATRRFAAGEVAKVEVDSIDEVGQLAGSFNAMVEAIEDRERKITHIALHDGLTNLPNRRLFIEQLDHALERLSSETRALVAFIDLDDFKSINDTLGHPIGDEFLKGISSRLRGEFPNATVARFGGDEFGILFPALGKDDDVASLARLLNACFDEDLQLTSHVISASASFGISVAPADGKDSVTLLKNADLALYRAKNDGKGNYHFFEASLDEEARRRRQLDLDLRRAVRDGAFELYFQPLYSLREERLKGFEALIRWHHPERGMISPVEFIPVAEETGLIIPIGEWVIREACRQAVSWPDGISVAVNISPKQFSSPVLSSMIVQALASSGLPPERLELEITESIFIANVQRTLGTLHGLRSLGVRISLDDFGTGYSSLSYLRSFPFDKLKIDQSFVRDLGQQANANAIIRAITTLADALGIETIAEGVEDAQQAEILRSEGCRQIQGYLMSRPVASSEVLKLIASNFGVARAHTSLAG</sequence>
<keyword evidence="1" id="KW-0472">Membrane</keyword>
<dbReference type="PANTHER" id="PTHR44757">
    <property type="entry name" value="DIGUANYLATE CYCLASE DGCP"/>
    <property type="match status" value="1"/>
</dbReference>
<organism evidence="5 6">
    <name type="scientific">Novosphingobium anseongense</name>
    <dbReference type="NCBI Taxonomy" id="3133436"/>
    <lineage>
        <taxon>Bacteria</taxon>
        <taxon>Pseudomonadati</taxon>
        <taxon>Pseudomonadota</taxon>
        <taxon>Alphaproteobacteria</taxon>
        <taxon>Sphingomonadales</taxon>
        <taxon>Sphingomonadaceae</taxon>
        <taxon>Novosphingobium</taxon>
    </lineage>
</organism>
<dbReference type="InterPro" id="IPR029150">
    <property type="entry name" value="dCache_3"/>
</dbReference>
<dbReference type="PROSITE" id="PS50885">
    <property type="entry name" value="HAMP"/>
    <property type="match status" value="1"/>
</dbReference>
<feature type="domain" description="EAL" evidence="2">
    <location>
        <begin position="515"/>
        <end position="765"/>
    </location>
</feature>
<dbReference type="SUPFAM" id="SSF141868">
    <property type="entry name" value="EAL domain-like"/>
    <property type="match status" value="1"/>
</dbReference>
<dbReference type="InterPro" id="IPR001633">
    <property type="entry name" value="EAL_dom"/>
</dbReference>
<dbReference type="CDD" id="cd01948">
    <property type="entry name" value="EAL"/>
    <property type="match status" value="1"/>
</dbReference>
<feature type="transmembrane region" description="Helical" evidence="1">
    <location>
        <begin position="267"/>
        <end position="287"/>
    </location>
</feature>
<dbReference type="RefSeq" id="WP_339589506.1">
    <property type="nucleotide sequence ID" value="NZ_JBBHJZ010000009.1"/>
</dbReference>
<dbReference type="SMART" id="SM00267">
    <property type="entry name" value="GGDEF"/>
    <property type="match status" value="1"/>
</dbReference>
<evidence type="ECO:0000259" key="4">
    <source>
        <dbReference type="PROSITE" id="PS50887"/>
    </source>
</evidence>
<feature type="domain" description="HAMP" evidence="3">
    <location>
        <begin position="288"/>
        <end position="339"/>
    </location>
</feature>
<evidence type="ECO:0000259" key="3">
    <source>
        <dbReference type="PROSITE" id="PS50885"/>
    </source>
</evidence>
<name>A0ABU8S2K0_9SPHN</name>
<protein>
    <submittedName>
        <fullName evidence="5">EAL domain-containing protein</fullName>
    </submittedName>
</protein>
<dbReference type="InterPro" id="IPR052155">
    <property type="entry name" value="Biofilm_reg_signaling"/>
</dbReference>
<dbReference type="SUPFAM" id="SSF103190">
    <property type="entry name" value="Sensory domain-like"/>
    <property type="match status" value="1"/>
</dbReference>
<dbReference type="Proteomes" id="UP001361239">
    <property type="component" value="Unassembled WGS sequence"/>
</dbReference>
<dbReference type="Gene3D" id="3.20.20.450">
    <property type="entry name" value="EAL domain"/>
    <property type="match status" value="1"/>
</dbReference>
<dbReference type="PROSITE" id="PS50887">
    <property type="entry name" value="GGDEF"/>
    <property type="match status" value="1"/>
</dbReference>
<proteinExistence type="predicted"/>
<reference evidence="5 6" key="1">
    <citation type="submission" date="2024-03" db="EMBL/GenBank/DDBJ databases">
        <authorList>
            <person name="Jo J.-H."/>
        </authorList>
    </citation>
    <scope>NUCLEOTIDE SEQUENCE [LARGE SCALE GENOMIC DNA]</scope>
    <source>
        <strain evidence="5 6">PS1R-30</strain>
    </source>
</reference>
<dbReference type="InterPro" id="IPR000160">
    <property type="entry name" value="GGDEF_dom"/>
</dbReference>
<dbReference type="InterPro" id="IPR035919">
    <property type="entry name" value="EAL_sf"/>
</dbReference>
<evidence type="ECO:0000259" key="2">
    <source>
        <dbReference type="PROSITE" id="PS50883"/>
    </source>
</evidence>
<dbReference type="Pfam" id="PF00990">
    <property type="entry name" value="GGDEF"/>
    <property type="match status" value="1"/>
</dbReference>
<dbReference type="EMBL" id="JBBHJZ010000009">
    <property type="protein sequence ID" value="MEJ5979570.1"/>
    <property type="molecule type" value="Genomic_DNA"/>
</dbReference>
<evidence type="ECO:0000313" key="5">
    <source>
        <dbReference type="EMBL" id="MEJ5979570.1"/>
    </source>
</evidence>
<keyword evidence="1" id="KW-1133">Transmembrane helix</keyword>
<dbReference type="PANTHER" id="PTHR44757:SF2">
    <property type="entry name" value="BIOFILM ARCHITECTURE MAINTENANCE PROTEIN MBAA"/>
    <property type="match status" value="1"/>
</dbReference>
<dbReference type="Pfam" id="PF14827">
    <property type="entry name" value="dCache_3"/>
    <property type="match status" value="1"/>
</dbReference>
<dbReference type="Gene3D" id="6.10.340.10">
    <property type="match status" value="1"/>
</dbReference>
<dbReference type="Pfam" id="PF00563">
    <property type="entry name" value="EAL"/>
    <property type="match status" value="1"/>
</dbReference>
<evidence type="ECO:0000313" key="6">
    <source>
        <dbReference type="Proteomes" id="UP001361239"/>
    </source>
</evidence>
<dbReference type="Pfam" id="PF00672">
    <property type="entry name" value="HAMP"/>
    <property type="match status" value="1"/>
</dbReference>
<dbReference type="InterPro" id="IPR003660">
    <property type="entry name" value="HAMP_dom"/>
</dbReference>
<dbReference type="PROSITE" id="PS50883">
    <property type="entry name" value="EAL"/>
    <property type="match status" value="1"/>
</dbReference>
<feature type="domain" description="GGDEF" evidence="4">
    <location>
        <begin position="374"/>
        <end position="506"/>
    </location>
</feature>
<dbReference type="SMART" id="SM00052">
    <property type="entry name" value="EAL"/>
    <property type="match status" value="1"/>
</dbReference>
<dbReference type="SUPFAM" id="SSF55073">
    <property type="entry name" value="Nucleotide cyclase"/>
    <property type="match status" value="1"/>
</dbReference>
<dbReference type="Gene3D" id="3.30.70.270">
    <property type="match status" value="1"/>
</dbReference>
<dbReference type="SUPFAM" id="SSF158472">
    <property type="entry name" value="HAMP domain-like"/>
    <property type="match status" value="1"/>
</dbReference>
<keyword evidence="1" id="KW-0812">Transmembrane</keyword>
<dbReference type="CDD" id="cd06225">
    <property type="entry name" value="HAMP"/>
    <property type="match status" value="1"/>
</dbReference>
<evidence type="ECO:0000256" key="1">
    <source>
        <dbReference type="SAM" id="Phobius"/>
    </source>
</evidence>
<dbReference type="InterPro" id="IPR029787">
    <property type="entry name" value="Nucleotide_cyclase"/>
</dbReference>
<comment type="caution">
    <text evidence="5">The sequence shown here is derived from an EMBL/GenBank/DDBJ whole genome shotgun (WGS) entry which is preliminary data.</text>
</comment>
<keyword evidence="6" id="KW-1185">Reference proteome</keyword>
<gene>
    <name evidence="5" type="ORF">WG901_23160</name>
</gene>
<accession>A0ABU8S2K0</accession>
<dbReference type="CDD" id="cd01949">
    <property type="entry name" value="GGDEF"/>
    <property type="match status" value="1"/>
</dbReference>